<dbReference type="InterPro" id="IPR018391">
    <property type="entry name" value="PQQ_b-propeller_rpt"/>
</dbReference>
<comment type="function">
    <text evidence="4">Part of the outer membrane protein assembly complex, which is involved in assembly and insertion of beta-barrel proteins into the outer membrane.</text>
</comment>
<dbReference type="InterPro" id="IPR015943">
    <property type="entry name" value="WD40/YVTN_repeat-like_dom_sf"/>
</dbReference>
<dbReference type="CDD" id="cd10276">
    <property type="entry name" value="BamB_YfgL"/>
    <property type="match status" value="1"/>
</dbReference>
<dbReference type="EMBL" id="SMDC01000002">
    <property type="protein sequence ID" value="TCW38444.1"/>
    <property type="molecule type" value="Genomic_DNA"/>
</dbReference>
<dbReference type="NCBIfam" id="TIGR03300">
    <property type="entry name" value="assembly_YfgL"/>
    <property type="match status" value="1"/>
</dbReference>
<evidence type="ECO:0000313" key="6">
    <source>
        <dbReference type="EMBL" id="TCW38444.1"/>
    </source>
</evidence>
<sequence length="411" mass="43076">MAIHTRAAITGAGALLLSALLGGCSLIPWLGSEEDPTPPSELPELDQSLTPTTLWSARVTDGTDGRRLYLVPTLAAGRLYVADARGTLAAVAADNGRVLWRQETELAFSGGPEVHGERLVLGTTGGELALFSTADGTELWRTRLGSEVLSVPRFADAETIVVHTLDDSLYGIEAATGEQRWHLTYPAPVLTLRGSSTPAVAPDGVIVGLSGGKLIKFDVADGTPLWEVTITRPSGRSELSRIADIDADPVLVGTTVFVGTYNGDLAAVDAVTGTVLWRRELSAHAGLAATPEALFVTDSRDQVWGADPLSGAGRWVQEALRYRRLTAPALLGQVVAVGDLEGYVHLLDAADGQLLGRTRVTKKAPITAPPLAAAGRLYVYADDGTLSALSVGAIPARTAQRAPEQADNASP</sequence>
<organism evidence="6 7">
    <name type="scientific">Marichromatium gracile</name>
    <name type="common">Chromatium gracile</name>
    <dbReference type="NCBI Taxonomy" id="1048"/>
    <lineage>
        <taxon>Bacteria</taxon>
        <taxon>Pseudomonadati</taxon>
        <taxon>Pseudomonadota</taxon>
        <taxon>Gammaproteobacteria</taxon>
        <taxon>Chromatiales</taxon>
        <taxon>Chromatiaceae</taxon>
        <taxon>Marichromatium</taxon>
    </lineage>
</organism>
<keyword evidence="4" id="KW-0564">Palmitate</keyword>
<evidence type="ECO:0000256" key="2">
    <source>
        <dbReference type="ARBA" id="ARBA00023136"/>
    </source>
</evidence>
<dbReference type="InterPro" id="IPR011047">
    <property type="entry name" value="Quinoprotein_ADH-like_sf"/>
</dbReference>
<keyword evidence="1 4" id="KW-0732">Signal</keyword>
<feature type="domain" description="Pyrrolo-quinoline quinone repeat" evidence="5">
    <location>
        <begin position="330"/>
        <end position="390"/>
    </location>
</feature>
<evidence type="ECO:0000313" key="7">
    <source>
        <dbReference type="Proteomes" id="UP000295247"/>
    </source>
</evidence>
<dbReference type="InterPro" id="IPR002372">
    <property type="entry name" value="PQQ_rpt_dom"/>
</dbReference>
<evidence type="ECO:0000256" key="3">
    <source>
        <dbReference type="ARBA" id="ARBA00023237"/>
    </source>
</evidence>
<dbReference type="SUPFAM" id="SSF50998">
    <property type="entry name" value="Quinoprotein alcohol dehydrogenase-like"/>
    <property type="match status" value="1"/>
</dbReference>
<dbReference type="GO" id="GO:0009279">
    <property type="term" value="C:cell outer membrane"/>
    <property type="evidence" value="ECO:0007669"/>
    <property type="project" value="UniProtKB-SubCell"/>
</dbReference>
<name>A0A4R4AHH7_MARGR</name>
<keyword evidence="3 4" id="KW-0998">Cell outer membrane</keyword>
<evidence type="ECO:0000259" key="5">
    <source>
        <dbReference type="Pfam" id="PF13360"/>
    </source>
</evidence>
<dbReference type="Pfam" id="PF13360">
    <property type="entry name" value="PQQ_2"/>
    <property type="match status" value="2"/>
</dbReference>
<dbReference type="SMART" id="SM00564">
    <property type="entry name" value="PQQ"/>
    <property type="match status" value="8"/>
</dbReference>
<dbReference type="InterPro" id="IPR017687">
    <property type="entry name" value="BamB"/>
</dbReference>
<comment type="similarity">
    <text evidence="4">Belongs to the BamB family.</text>
</comment>
<dbReference type="RefSeq" id="WP_132228780.1">
    <property type="nucleotide sequence ID" value="NZ_NRRH01000003.1"/>
</dbReference>
<dbReference type="PANTHER" id="PTHR34512">
    <property type="entry name" value="CELL SURFACE PROTEIN"/>
    <property type="match status" value="1"/>
</dbReference>
<comment type="subunit">
    <text evidence="4">Part of the Bam complex.</text>
</comment>
<dbReference type="GO" id="GO:0043165">
    <property type="term" value="P:Gram-negative-bacterium-type cell outer membrane assembly"/>
    <property type="evidence" value="ECO:0007669"/>
    <property type="project" value="UniProtKB-UniRule"/>
</dbReference>
<reference evidence="6 7" key="1">
    <citation type="submission" date="2019-03" db="EMBL/GenBank/DDBJ databases">
        <title>Genomic Encyclopedia of Type Strains, Phase IV (KMG-IV): sequencing the most valuable type-strain genomes for metagenomic binning, comparative biology and taxonomic classification.</title>
        <authorList>
            <person name="Goeker M."/>
        </authorList>
    </citation>
    <scope>NUCLEOTIDE SEQUENCE [LARGE SCALE GENOMIC DNA]</scope>
    <source>
        <strain evidence="6 7">DSM 203</strain>
    </source>
</reference>
<keyword evidence="2 4" id="KW-0472">Membrane</keyword>
<dbReference type="PROSITE" id="PS51257">
    <property type="entry name" value="PROKAR_LIPOPROTEIN"/>
    <property type="match status" value="1"/>
</dbReference>
<dbReference type="Gene3D" id="2.130.10.10">
    <property type="entry name" value="YVTN repeat-like/Quinoprotein amine dehydrogenase"/>
    <property type="match status" value="1"/>
</dbReference>
<comment type="subcellular location">
    <subcellularLocation>
        <location evidence="4">Cell outer membrane</location>
        <topology evidence="4">Lipid-anchor</topology>
    </subcellularLocation>
</comment>
<dbReference type="AlphaFoldDB" id="A0A4R4AHH7"/>
<dbReference type="GO" id="GO:0051205">
    <property type="term" value="P:protein insertion into membrane"/>
    <property type="evidence" value="ECO:0007669"/>
    <property type="project" value="UniProtKB-UniRule"/>
</dbReference>
<comment type="caution">
    <text evidence="6">The sequence shown here is derived from an EMBL/GenBank/DDBJ whole genome shotgun (WGS) entry which is preliminary data.</text>
</comment>
<keyword evidence="4" id="KW-0449">Lipoprotein</keyword>
<proteinExistence type="inferred from homology"/>
<dbReference type="HAMAP" id="MF_00923">
    <property type="entry name" value="OM_assembly_BamB"/>
    <property type="match status" value="1"/>
</dbReference>
<protein>
    <recommendedName>
        <fullName evidence="4">Outer membrane protein assembly factor BamB</fullName>
    </recommendedName>
</protein>
<dbReference type="Proteomes" id="UP000295247">
    <property type="component" value="Unassembled WGS sequence"/>
</dbReference>
<accession>A0A4R4AHH7</accession>
<evidence type="ECO:0000256" key="1">
    <source>
        <dbReference type="ARBA" id="ARBA00022729"/>
    </source>
</evidence>
<feature type="domain" description="Pyrrolo-quinoline quinone repeat" evidence="5">
    <location>
        <begin position="85"/>
        <end position="316"/>
    </location>
</feature>
<dbReference type="PANTHER" id="PTHR34512:SF30">
    <property type="entry name" value="OUTER MEMBRANE PROTEIN ASSEMBLY FACTOR BAMB"/>
    <property type="match status" value="1"/>
</dbReference>
<evidence type="ECO:0000256" key="4">
    <source>
        <dbReference type="HAMAP-Rule" id="MF_00923"/>
    </source>
</evidence>
<gene>
    <name evidence="4" type="primary">bamB</name>
    <name evidence="6" type="ORF">EDC29_102339</name>
</gene>